<protein>
    <recommendedName>
        <fullName evidence="3">Glycosyltransferase family 1 protein</fullName>
    </recommendedName>
</protein>
<dbReference type="EMBL" id="WQLA01000007">
    <property type="protein sequence ID" value="MVN92787.1"/>
    <property type="molecule type" value="Genomic_DNA"/>
</dbReference>
<comment type="caution">
    <text evidence="1">The sequence shown here is derived from an EMBL/GenBank/DDBJ whole genome shotgun (WGS) entry which is preliminary data.</text>
</comment>
<sequence length="395" mass="45462">MSNVAFYFSSVVGINTGKGGAYYSLLTYRNELQREYGTQVIHYNELSHPTVIDAETDVLLKPAQSFTEKYNELWKYFKEYRPEAIFSFSQKSLTLLLRWFCLIYGCKFIYVRAGGGNYKLTQFFNNIIFYSNENMEFCKGKQVKNSYLVSNRVEVPQPNNQRVSQFTTANPAEADSLKILRVSRINFKYLQTFISAINQHKRFKEMGINVVTHLIGYEEDAKAAEEIKKQIEGVEGIKLFTDAEHTSNTQELIPYYDIVIGIGRGFWEAVAYGKLVLGFASNSEVPVLVTPQNIDTFIKYNFSDRVKLDSFETFVDAYPKFNSNEFTDSYINDLRTVFDEHYSSAFLVQKLKKVIADSHKEDFMSLANSCMVIDNRVEFKQGIKKIIKGTKPSVK</sequence>
<dbReference type="RefSeq" id="WP_157543102.1">
    <property type="nucleotide sequence ID" value="NZ_WQLA01000007.1"/>
</dbReference>
<keyword evidence="2" id="KW-1185">Reference proteome</keyword>
<evidence type="ECO:0000313" key="2">
    <source>
        <dbReference type="Proteomes" id="UP000434850"/>
    </source>
</evidence>
<name>A0A6I4ICV6_9SPHI</name>
<dbReference type="AlphaFoldDB" id="A0A6I4ICV6"/>
<evidence type="ECO:0008006" key="3">
    <source>
        <dbReference type="Google" id="ProtNLM"/>
    </source>
</evidence>
<proteinExistence type="predicted"/>
<reference evidence="1 2" key="1">
    <citation type="submission" date="2019-12" db="EMBL/GenBank/DDBJ databases">
        <title>Mucilaginibacter sp. HME9299 genome sequencing and assembly.</title>
        <authorList>
            <person name="Kang H."/>
            <person name="Kim H."/>
            <person name="Joh K."/>
        </authorList>
    </citation>
    <scope>NUCLEOTIDE SEQUENCE [LARGE SCALE GENOMIC DNA]</scope>
    <source>
        <strain evidence="1 2">HME9299</strain>
    </source>
</reference>
<dbReference type="Proteomes" id="UP000434850">
    <property type="component" value="Unassembled WGS sequence"/>
</dbReference>
<gene>
    <name evidence="1" type="ORF">GO816_16755</name>
</gene>
<dbReference type="OrthoDB" id="980849at2"/>
<accession>A0A6I4ICV6</accession>
<organism evidence="1 2">
    <name type="scientific">Mucilaginibacter aquatilis</name>
    <dbReference type="NCBI Taxonomy" id="1517760"/>
    <lineage>
        <taxon>Bacteria</taxon>
        <taxon>Pseudomonadati</taxon>
        <taxon>Bacteroidota</taxon>
        <taxon>Sphingobacteriia</taxon>
        <taxon>Sphingobacteriales</taxon>
        <taxon>Sphingobacteriaceae</taxon>
        <taxon>Mucilaginibacter</taxon>
    </lineage>
</organism>
<evidence type="ECO:0000313" key="1">
    <source>
        <dbReference type="EMBL" id="MVN92787.1"/>
    </source>
</evidence>
<dbReference type="SUPFAM" id="SSF53756">
    <property type="entry name" value="UDP-Glycosyltransferase/glycogen phosphorylase"/>
    <property type="match status" value="1"/>
</dbReference>